<proteinExistence type="predicted"/>
<feature type="compositionally biased region" description="Basic and acidic residues" evidence="1">
    <location>
        <begin position="1062"/>
        <end position="1075"/>
    </location>
</feature>
<evidence type="ECO:0000313" key="6">
    <source>
        <dbReference type="Proteomes" id="UP000078576"/>
    </source>
</evidence>
<feature type="region of interest" description="Disordered" evidence="1">
    <location>
        <begin position="985"/>
        <end position="1005"/>
    </location>
</feature>
<gene>
    <name evidence="5" type="ORF">VP1G_01250</name>
</gene>
<feature type="compositionally biased region" description="Basic and acidic residues" evidence="1">
    <location>
        <begin position="139"/>
        <end position="152"/>
    </location>
</feature>
<name>A0A194UQD8_CYTMA</name>
<evidence type="ECO:0000313" key="5">
    <source>
        <dbReference type="EMBL" id="KUI53858.1"/>
    </source>
</evidence>
<dbReference type="InterPro" id="IPR053013">
    <property type="entry name" value="LAT"/>
</dbReference>
<dbReference type="STRING" id="694573.A0A194UQD8"/>
<dbReference type="EMBL" id="KN714670">
    <property type="protein sequence ID" value="KUI53858.1"/>
    <property type="molecule type" value="Genomic_DNA"/>
</dbReference>
<dbReference type="SUPFAM" id="SSF55729">
    <property type="entry name" value="Acyl-CoA N-acyltransferases (Nat)"/>
    <property type="match status" value="1"/>
</dbReference>
<dbReference type="CDD" id="cd04301">
    <property type="entry name" value="NAT_SF"/>
    <property type="match status" value="1"/>
</dbReference>
<dbReference type="OrthoDB" id="2020070at2759"/>
<dbReference type="PANTHER" id="PTHR34815:SF4">
    <property type="entry name" value="N-ACETYLTRANSFERASE DOMAIN-CONTAINING PROTEIN"/>
    <property type="match status" value="1"/>
</dbReference>
<sequence length="1360" mass="152335">MGSSAKTLPPADYPDLVLAESTKSELQHVWSLHHPMWGPALRLEDYLAREEFLMTVPLAKNGGVTHWILTDRNAPPDSRPIYASCESLRKRALAGRLGSDGGPVVQDGIAHGIASVFTNPEYRGKGYASRMMKELGPRLAEWSEGRREPKEGEDGDEETAAERSLFSVLYSDIGKEFYAKNGWAAFESTHLCFKPAPADPNTPPSRAKPLGYHDLAMLCHLDEKIVRGAIQQRARRLESSGQRVCAALLPDLDQFLWHLMREDFMTKHIFHKTPTVRGASYGEPGKRVWAVWTRGYYGGLEKIEGNTFHILRFVVEDEEACSEDYVTEGFTHIVKLAQAEAAEWRSFDIQMWNPSPLLRNAAAKSGIDYTFVDREKDSIASLMWYGAEPTETVDWVANEKFAWVIVDYVMLMHMCMLMVSARRSIMMEEGAEEARLEAQTFTEPTHPYAHRDDVLKEVLDYAYENDLIRDYRLDSFSLTHLFGKLIQSTIPTTTEDGFTNFSHLAALELPNPTPRGEKPGISDSALRLVCDARRELSHEEVKALEQDVCNDHMTRGLKVELPILQTDNDRDLSEFRREVLARQDIHKRDHRIPFEPVDVAAGEGLELPAEAKSEVEAFLNKLEGEKLGITSESTRYLASKLRAETTEEAQMSFVLEEMRCIKSEKNSALEKLELPISPILRQDYLIPGACLIPIPSDPSSSILNDDLKAAETFLFGDVDKWDEHTSPILEEFLKYSSPRMDEESGRERLRDHKIEMPLLPCLSPAKPIPSQPDAFNKLVAGELDIGKELETAVFEEVTNDSLEDQLEAMADRAMKSIEQEQLQAADAIARVLVPVMDFSISEPKWTKFRNSAAAIFRLIQAGHEDIFNLPKWPKNMLTESKLIWRPVGPGANPLSITEKIEANEAVIELFLGDEDEKGIPSSSDFIARRDRLAIFQEDDEGEDIEHLLTQVRSRTDLVETAKRRGVDIVGITSKKQRLAEKEPFANQANAGNATPAALTGNKRGIDRRERQTLLLGKSSRAPARFLGGFVELNAPKKLMASKYFPLKEAKDEVPTLPSPPESSDRDHRNRSKDSPVEPSIIIPSKPVSRAPCPLIDMPPAPPTVFISLSIARYLIGALGRLIPNINLIERDYRAYNTSIWSQGSVCRAEVVPPLAYDADITVSPTTGLIVTSMILIRQKPRPGASKSGFQERIEKVSLRYERVVLLVGGEGGSDDTLKEITTSDSTVLAELQGFVSGLECKVVVYYVGGGDDTMSRWVSSMICRYAQMDHPQIQKGLLEAETLWELFLRRAGFNVYAAQVVAGLLKVPNSEEKDIASSRHGLAAFVTMTRAERKQRFGQLVGPRVLERVSQIVDEIWNKG</sequence>
<feature type="domain" description="DUF7102" evidence="3">
    <location>
        <begin position="1103"/>
        <end position="1267"/>
    </location>
</feature>
<feature type="domain" description="SAM-like" evidence="4">
    <location>
        <begin position="1279"/>
        <end position="1352"/>
    </location>
</feature>
<dbReference type="Pfam" id="PF23395">
    <property type="entry name" value="SAM_6"/>
    <property type="match status" value="1"/>
</dbReference>
<keyword evidence="6" id="KW-1185">Reference proteome</keyword>
<reference evidence="6" key="1">
    <citation type="submission" date="2014-12" db="EMBL/GenBank/DDBJ databases">
        <title>Genome Sequence of Valsa Canker Pathogens Uncovers a Specific Adaption of Colonization on Woody Bark.</title>
        <authorList>
            <person name="Yin Z."/>
            <person name="Liu H."/>
            <person name="Gao X."/>
            <person name="Li Z."/>
            <person name="Song N."/>
            <person name="Ke X."/>
            <person name="Dai Q."/>
            <person name="Wu Y."/>
            <person name="Sun Y."/>
            <person name="Xu J.-R."/>
            <person name="Kang Z.K."/>
            <person name="Wang L."/>
            <person name="Huang L."/>
        </authorList>
    </citation>
    <scope>NUCLEOTIDE SEQUENCE [LARGE SCALE GENOMIC DNA]</scope>
    <source>
        <strain evidence="6">SXYL134</strain>
    </source>
</reference>
<dbReference type="Pfam" id="PF22998">
    <property type="entry name" value="GNAT_LYC1-like"/>
    <property type="match status" value="1"/>
</dbReference>
<dbReference type="InterPro" id="IPR055100">
    <property type="entry name" value="GNAT_LYC1-like"/>
</dbReference>
<dbReference type="PANTHER" id="PTHR34815">
    <property type="entry name" value="LYSINE ACETYLTRANSFERASE"/>
    <property type="match status" value="1"/>
</dbReference>
<feature type="region of interest" description="Disordered" evidence="1">
    <location>
        <begin position="1049"/>
        <end position="1082"/>
    </location>
</feature>
<evidence type="ECO:0000259" key="2">
    <source>
        <dbReference type="Pfam" id="PF22998"/>
    </source>
</evidence>
<dbReference type="InterPro" id="IPR016181">
    <property type="entry name" value="Acyl_CoA_acyltransferase"/>
</dbReference>
<dbReference type="Gene3D" id="3.40.630.30">
    <property type="match status" value="1"/>
</dbReference>
<protein>
    <submittedName>
        <fullName evidence="5">Lysine acetyltransferase</fullName>
    </submittedName>
</protein>
<dbReference type="Pfam" id="PF23394">
    <property type="entry name" value="DUF7102"/>
    <property type="match status" value="1"/>
</dbReference>
<evidence type="ECO:0000259" key="3">
    <source>
        <dbReference type="Pfam" id="PF23394"/>
    </source>
</evidence>
<organism evidence="5 6">
    <name type="scientific">Cytospora mali</name>
    <name type="common">Apple Valsa canker fungus</name>
    <name type="synonym">Valsa mali</name>
    <dbReference type="NCBI Taxonomy" id="578113"/>
    <lineage>
        <taxon>Eukaryota</taxon>
        <taxon>Fungi</taxon>
        <taxon>Dikarya</taxon>
        <taxon>Ascomycota</taxon>
        <taxon>Pezizomycotina</taxon>
        <taxon>Sordariomycetes</taxon>
        <taxon>Sordariomycetidae</taxon>
        <taxon>Diaporthales</taxon>
        <taxon>Cytosporaceae</taxon>
        <taxon>Cytospora</taxon>
    </lineage>
</organism>
<feature type="domain" description="LYC1 C-terminal" evidence="2">
    <location>
        <begin position="191"/>
        <end position="404"/>
    </location>
</feature>
<dbReference type="Proteomes" id="UP000078576">
    <property type="component" value="Unassembled WGS sequence"/>
</dbReference>
<evidence type="ECO:0000256" key="1">
    <source>
        <dbReference type="SAM" id="MobiDB-lite"/>
    </source>
</evidence>
<dbReference type="InterPro" id="IPR055528">
    <property type="entry name" value="DUF7102"/>
</dbReference>
<evidence type="ECO:0000259" key="4">
    <source>
        <dbReference type="Pfam" id="PF23395"/>
    </source>
</evidence>
<accession>A0A194UQD8</accession>
<feature type="region of interest" description="Disordered" evidence="1">
    <location>
        <begin position="139"/>
        <end position="160"/>
    </location>
</feature>
<dbReference type="InterPro" id="IPR057559">
    <property type="entry name" value="SAM_6"/>
</dbReference>